<feature type="domain" description="C2" evidence="4">
    <location>
        <begin position="271"/>
        <end position="394"/>
    </location>
</feature>
<dbReference type="InterPro" id="IPR000008">
    <property type="entry name" value="C2_dom"/>
</dbReference>
<reference evidence="6 7" key="1">
    <citation type="submission" date="2025-04" db="UniProtKB">
        <authorList>
            <consortium name="RefSeq"/>
        </authorList>
    </citation>
    <scope>IDENTIFICATION</scope>
</reference>
<evidence type="ECO:0000313" key="6">
    <source>
        <dbReference type="RefSeq" id="XP_022092854.1"/>
    </source>
</evidence>
<dbReference type="GO" id="GO:0070382">
    <property type="term" value="C:exocytic vesicle"/>
    <property type="evidence" value="ECO:0007669"/>
    <property type="project" value="TreeGrafter"/>
</dbReference>
<accession>A0A8B7YK99</accession>
<sequence length="546" mass="60847">MVEGGVRRSQHWMIPHTASAPLQPSKTRQGEKAFMSNSQGDKYPKKVAASSMDGVPLAGIIVGSICGAAVLAGVMFLLYRVYRRKCGGRSKYERLSGYGKKTAPAVHIDGKSLATPTVSLKAVPFTLPPAPSTRDRMATFNYPLGINSPCRESLDQPDTRATERRPSISTDRRPSFSDRLPPSVPLADRERRPSVVEDTNGRRDSVSGLSVCSDSTEGGGSPTYGNSRTGSRRSSLAEVMSPAGAFVLGGLNPDLYRLEDEEDDLDFPDDHIGRIWLAVEYEMESERLVVSLIKAKNLPSRVRGSVNQCDPLVKVFLLPEERRHLQSKVKRKTTNPKFDESFVFQVTFKALQQRTLRLSVYDVDRSKRHKLIGHALYPLKDLDCEAHQKVVMWLDLEKECTETVSSEIGDLHFSLNYNDSIERLTVVIIEGKGIRLLEGFQHVDCYVKVSLMSASKVIKSKKTEVVKKTSNPTFNESFQFKVPSSNTDMFSISVTAMQHAPAMKGDKQIGRVVVGPFMYARGKELDHWNEMVSHPKETIAQWHSLT</sequence>
<dbReference type="OrthoDB" id="10259057at2759"/>
<dbReference type="InterPro" id="IPR047897">
    <property type="entry name" value="Synaptotagmin-15/17_C2A"/>
</dbReference>
<keyword evidence="3" id="KW-1133">Transmembrane helix</keyword>
<dbReference type="RefSeq" id="XP_022092854.1">
    <property type="nucleotide sequence ID" value="XM_022237162.1"/>
</dbReference>
<dbReference type="GO" id="GO:0017156">
    <property type="term" value="P:calcium-ion regulated exocytosis"/>
    <property type="evidence" value="ECO:0007669"/>
    <property type="project" value="TreeGrafter"/>
</dbReference>
<feature type="compositionally biased region" description="Basic and acidic residues" evidence="2">
    <location>
        <begin position="187"/>
        <end position="205"/>
    </location>
</feature>
<dbReference type="Gene3D" id="2.60.40.150">
    <property type="entry name" value="C2 domain"/>
    <property type="match status" value="2"/>
</dbReference>
<dbReference type="GO" id="GO:0005886">
    <property type="term" value="C:plasma membrane"/>
    <property type="evidence" value="ECO:0007669"/>
    <property type="project" value="TreeGrafter"/>
</dbReference>
<keyword evidence="1" id="KW-0677">Repeat</keyword>
<dbReference type="Proteomes" id="UP000694845">
    <property type="component" value="Unplaced"/>
</dbReference>
<dbReference type="GO" id="GO:0000149">
    <property type="term" value="F:SNARE binding"/>
    <property type="evidence" value="ECO:0007669"/>
    <property type="project" value="TreeGrafter"/>
</dbReference>
<dbReference type="SUPFAM" id="SSF49562">
    <property type="entry name" value="C2 domain (Calcium/lipid-binding domain, CaLB)"/>
    <property type="match status" value="2"/>
</dbReference>
<name>A0A8B7YK99_ACAPL</name>
<dbReference type="AlphaFoldDB" id="A0A8B7YK99"/>
<dbReference type="GO" id="GO:0030276">
    <property type="term" value="F:clathrin binding"/>
    <property type="evidence" value="ECO:0007669"/>
    <property type="project" value="TreeGrafter"/>
</dbReference>
<dbReference type="GO" id="GO:0005544">
    <property type="term" value="F:calcium-dependent phospholipid binding"/>
    <property type="evidence" value="ECO:0007669"/>
    <property type="project" value="TreeGrafter"/>
</dbReference>
<feature type="domain" description="C2" evidence="4">
    <location>
        <begin position="407"/>
        <end position="529"/>
    </location>
</feature>
<evidence type="ECO:0000313" key="7">
    <source>
        <dbReference type="RefSeq" id="XP_022092855.1"/>
    </source>
</evidence>
<dbReference type="PANTHER" id="PTHR10024:SF234">
    <property type="entry name" value="SYNAPTOTAGMIN-15-RELATED"/>
    <property type="match status" value="1"/>
</dbReference>
<evidence type="ECO:0000256" key="2">
    <source>
        <dbReference type="SAM" id="MobiDB-lite"/>
    </source>
</evidence>
<feature type="region of interest" description="Disordered" evidence="2">
    <location>
        <begin position="1"/>
        <end position="39"/>
    </location>
</feature>
<feature type="region of interest" description="Disordered" evidence="2">
    <location>
        <begin position="148"/>
        <end position="236"/>
    </location>
</feature>
<evidence type="ECO:0000256" key="1">
    <source>
        <dbReference type="ARBA" id="ARBA00022737"/>
    </source>
</evidence>
<keyword evidence="3" id="KW-0812">Transmembrane</keyword>
<evidence type="ECO:0000313" key="5">
    <source>
        <dbReference type="Proteomes" id="UP000694845"/>
    </source>
</evidence>
<dbReference type="FunFam" id="2.60.40.150:FF:000101">
    <property type="entry name" value="Synaptotagmin 13"/>
    <property type="match status" value="1"/>
</dbReference>
<dbReference type="RefSeq" id="XP_022092855.1">
    <property type="nucleotide sequence ID" value="XM_022237163.1"/>
</dbReference>
<evidence type="ECO:0000256" key="3">
    <source>
        <dbReference type="SAM" id="Phobius"/>
    </source>
</evidence>
<dbReference type="InterPro" id="IPR035892">
    <property type="entry name" value="C2_domain_sf"/>
</dbReference>
<dbReference type="KEGG" id="aplc:110980466"/>
<feature type="transmembrane region" description="Helical" evidence="3">
    <location>
        <begin position="57"/>
        <end position="82"/>
    </location>
</feature>
<dbReference type="PANTHER" id="PTHR10024">
    <property type="entry name" value="SYNAPTOTAGMIN"/>
    <property type="match status" value="1"/>
</dbReference>
<dbReference type="GO" id="GO:0005509">
    <property type="term" value="F:calcium ion binding"/>
    <property type="evidence" value="ECO:0007669"/>
    <property type="project" value="TreeGrafter"/>
</dbReference>
<proteinExistence type="predicted"/>
<gene>
    <name evidence="6 7" type="primary">LOC110980466</name>
</gene>
<feature type="compositionally biased region" description="Basic and acidic residues" evidence="2">
    <location>
        <begin position="152"/>
        <end position="176"/>
    </location>
</feature>
<dbReference type="CDD" id="cd08390">
    <property type="entry name" value="C2A_Synaptotagmin-15-17"/>
    <property type="match status" value="1"/>
</dbReference>
<dbReference type="PROSITE" id="PS50004">
    <property type="entry name" value="C2"/>
    <property type="match status" value="2"/>
</dbReference>
<organism evidence="5 7">
    <name type="scientific">Acanthaster planci</name>
    <name type="common">Crown-of-thorns starfish</name>
    <dbReference type="NCBI Taxonomy" id="133434"/>
    <lineage>
        <taxon>Eukaryota</taxon>
        <taxon>Metazoa</taxon>
        <taxon>Echinodermata</taxon>
        <taxon>Eleutherozoa</taxon>
        <taxon>Asterozoa</taxon>
        <taxon>Asteroidea</taxon>
        <taxon>Valvatacea</taxon>
        <taxon>Valvatida</taxon>
        <taxon>Acanthasteridae</taxon>
        <taxon>Acanthaster</taxon>
    </lineage>
</organism>
<keyword evidence="3" id="KW-0472">Membrane</keyword>
<dbReference type="SMART" id="SM00239">
    <property type="entry name" value="C2"/>
    <property type="match status" value="2"/>
</dbReference>
<feature type="compositionally biased region" description="Polar residues" evidence="2">
    <location>
        <begin position="223"/>
        <end position="234"/>
    </location>
</feature>
<keyword evidence="5" id="KW-1185">Reference proteome</keyword>
<dbReference type="Pfam" id="PF00168">
    <property type="entry name" value="C2"/>
    <property type="match status" value="2"/>
</dbReference>
<dbReference type="FunFam" id="2.60.40.150:FF:000237">
    <property type="entry name" value="Synaptotagmin 15"/>
    <property type="match status" value="1"/>
</dbReference>
<evidence type="ECO:0000259" key="4">
    <source>
        <dbReference type="PROSITE" id="PS50004"/>
    </source>
</evidence>
<dbReference type="GO" id="GO:0001786">
    <property type="term" value="F:phosphatidylserine binding"/>
    <property type="evidence" value="ECO:0007669"/>
    <property type="project" value="TreeGrafter"/>
</dbReference>
<feature type="compositionally biased region" description="Polar residues" evidence="2">
    <location>
        <begin position="207"/>
        <end position="216"/>
    </location>
</feature>
<protein>
    <submittedName>
        <fullName evidence="6 7">Synaptotagmin-15-like</fullName>
    </submittedName>
</protein>
<dbReference type="GeneID" id="110980466"/>
<dbReference type="OMA" id="ICIEPAP"/>